<protein>
    <submittedName>
        <fullName evidence="1">Uncharacterized protein</fullName>
    </submittedName>
</protein>
<name>F3L2S8_9GAMM</name>
<dbReference type="PANTHER" id="PTHR38597">
    <property type="entry name" value="BLL3834 PROTEIN"/>
    <property type="match status" value="1"/>
</dbReference>
<dbReference type="PANTHER" id="PTHR38597:SF1">
    <property type="entry name" value="BLL3834 PROTEIN"/>
    <property type="match status" value="1"/>
</dbReference>
<proteinExistence type="predicted"/>
<evidence type="ECO:0000313" key="1">
    <source>
        <dbReference type="EMBL" id="EGG29396.1"/>
    </source>
</evidence>
<dbReference type="eggNOG" id="COG1415">
    <property type="taxonomic scope" value="Bacteria"/>
</dbReference>
<dbReference type="RefSeq" id="WP_009576086.1">
    <property type="nucleotide sequence ID" value="NZ_AEIG01000055.1"/>
</dbReference>
<dbReference type="STRING" id="2518989.IMCC3088_1852"/>
<dbReference type="AlphaFoldDB" id="F3L2S8"/>
<sequence length="411" mass="45510">MISAGSVGMPLHFGKVPGFLTERMGNMGEAIIEALIENYGPSEVLTRMSDPNWFQALGAIMGMHWNSSGVTAVVLGSLKRKLNPRAHDLGLYILGGKGKAAWYSPKQIERVSDKHGLDGNALIKSQRLTSRIDNNAIQDGYGLYQQYFLLSNQGEWTAISQGMNRDTRRARRYHWHSPSVRSFGDAPHTGIAGLEKQQVLNLVDASAEPLRQHIVELTRERPKDLVEAIHASELPNRHDVRKEDINPARLASVLDLAYNRDIETFEELVDLHGVGPRTLKALAMASELVHGDATRFEDPARFAFAVGGKDGRPHPIDTDAMDETVSMLKDSVARSKLGEKDKNKAIKRLHQAAVAGETKGIPLDFINELIEHEWEHAETNGGKTFMGSVVKGLTRKLMDTQNPLLYGKKDS</sequence>
<organism evidence="1 2">
    <name type="scientific">Aequoribacter fuscus</name>
    <dbReference type="NCBI Taxonomy" id="2518989"/>
    <lineage>
        <taxon>Bacteria</taxon>
        <taxon>Pseudomonadati</taxon>
        <taxon>Pseudomonadota</taxon>
        <taxon>Gammaproteobacteria</taxon>
        <taxon>Cellvibrionales</taxon>
        <taxon>Halieaceae</taxon>
        <taxon>Aequoribacter</taxon>
    </lineage>
</organism>
<dbReference type="OrthoDB" id="9802662at2"/>
<dbReference type="EMBL" id="AEIG01000055">
    <property type="protein sequence ID" value="EGG29396.1"/>
    <property type="molecule type" value="Genomic_DNA"/>
</dbReference>
<accession>F3L2S8</accession>
<keyword evidence="2" id="KW-1185">Reference proteome</keyword>
<reference evidence="1 2" key="1">
    <citation type="journal article" date="2011" name="J. Bacteriol.">
        <title>Genome sequence of strain IMCC3088, a proteorhodopsin-containing marine bacterium belonging to the OM60/NOR5 clade.</title>
        <authorList>
            <person name="Jang Y."/>
            <person name="Oh H.M."/>
            <person name="Kang I."/>
            <person name="Lee K."/>
            <person name="Yang S.J."/>
            <person name="Cho J.C."/>
        </authorList>
    </citation>
    <scope>NUCLEOTIDE SEQUENCE [LARGE SCALE GENOMIC DNA]</scope>
    <source>
        <strain evidence="1 2">IMCC3088</strain>
    </source>
</reference>
<gene>
    <name evidence="1" type="ORF">IMCC3088_1852</name>
</gene>
<dbReference type="InterPro" id="IPR008482">
    <property type="entry name" value="DUF763"/>
</dbReference>
<comment type="caution">
    <text evidence="1">The sequence shown here is derived from an EMBL/GenBank/DDBJ whole genome shotgun (WGS) entry which is preliminary data.</text>
</comment>
<dbReference type="Proteomes" id="UP000005615">
    <property type="component" value="Unassembled WGS sequence"/>
</dbReference>
<evidence type="ECO:0000313" key="2">
    <source>
        <dbReference type="Proteomes" id="UP000005615"/>
    </source>
</evidence>
<dbReference type="Pfam" id="PF05559">
    <property type="entry name" value="DUF763"/>
    <property type="match status" value="1"/>
</dbReference>